<dbReference type="GO" id="GO:0005634">
    <property type="term" value="C:nucleus"/>
    <property type="evidence" value="ECO:0007669"/>
    <property type="project" value="TreeGrafter"/>
</dbReference>
<gene>
    <name evidence="8" type="primary">LOC115889077</name>
</gene>
<dbReference type="KEGG" id="soy:115889077"/>
<evidence type="ECO:0000256" key="5">
    <source>
        <dbReference type="ARBA" id="ARBA00025466"/>
    </source>
</evidence>
<dbReference type="Proteomes" id="UP000504635">
    <property type="component" value="Unplaced"/>
</dbReference>
<dbReference type="PANTHER" id="PTHR23098:SF16">
    <property type="entry name" value="REGULATORY PROTEIN ZESTE"/>
    <property type="match status" value="1"/>
</dbReference>
<proteinExistence type="predicted"/>
<keyword evidence="4" id="KW-0804">Transcription</keyword>
<comment type="function">
    <text evidence="5">Involved in transvection phenomena (= synapsis-dependent gene expression), where the synaptic pairing of chromosomes carrying genes with which zeste interacts influences the expression of these genes. Zeste binds to DNA and stimulates transcription from a nearby promoter.</text>
</comment>
<dbReference type="OrthoDB" id="6778529at2759"/>
<comment type="subunit">
    <text evidence="1">Self-associates forming complexes of several hundred monomers.</text>
</comment>
<dbReference type="AlphaFoldDB" id="A0A6J2YN63"/>
<evidence type="ECO:0000256" key="3">
    <source>
        <dbReference type="ARBA" id="ARBA00023015"/>
    </source>
</evidence>
<evidence type="ECO:0000256" key="4">
    <source>
        <dbReference type="ARBA" id="ARBA00023163"/>
    </source>
</evidence>
<dbReference type="GeneID" id="115889077"/>
<dbReference type="PANTHER" id="PTHR23098">
    <property type="entry name" value="AGAP001331-PA-RELATED"/>
    <property type="match status" value="1"/>
</dbReference>
<evidence type="ECO:0000313" key="7">
    <source>
        <dbReference type="Proteomes" id="UP000504635"/>
    </source>
</evidence>
<organism evidence="7 8">
    <name type="scientific">Sitophilus oryzae</name>
    <name type="common">Rice weevil</name>
    <name type="synonym">Curculio oryzae</name>
    <dbReference type="NCBI Taxonomy" id="7048"/>
    <lineage>
        <taxon>Eukaryota</taxon>
        <taxon>Metazoa</taxon>
        <taxon>Ecdysozoa</taxon>
        <taxon>Arthropoda</taxon>
        <taxon>Hexapoda</taxon>
        <taxon>Insecta</taxon>
        <taxon>Pterygota</taxon>
        <taxon>Neoptera</taxon>
        <taxon>Endopterygota</taxon>
        <taxon>Coleoptera</taxon>
        <taxon>Polyphaga</taxon>
        <taxon>Cucujiformia</taxon>
        <taxon>Curculionidae</taxon>
        <taxon>Dryophthorinae</taxon>
        <taxon>Sitophilus</taxon>
    </lineage>
</organism>
<dbReference type="InParanoid" id="A0A6J2YN63"/>
<evidence type="ECO:0000313" key="8">
    <source>
        <dbReference type="RefSeq" id="XP_030764852.1"/>
    </source>
</evidence>
<evidence type="ECO:0000256" key="1">
    <source>
        <dbReference type="ARBA" id="ARBA00011764"/>
    </source>
</evidence>
<accession>A0A6J2YN63</accession>
<evidence type="ECO:0000256" key="2">
    <source>
        <dbReference type="ARBA" id="ARBA00016807"/>
    </source>
</evidence>
<protein>
    <recommendedName>
        <fullName evidence="2">Regulatory protein zeste</fullName>
    </recommendedName>
</protein>
<name>A0A6J2YN63_SITOR</name>
<sequence length="120" mass="13262">MRIQSDHWAVILDFAEQHPEIITNKSKSLKGREVLQQSWKELTVMLNSPGMGEKKTEECKKTIIDWKSKTKAKAGSISTHLEGTGGGPPQNVTLTSFEERLLAIMGKVDAEGNPKVMEVG</sequence>
<keyword evidence="7" id="KW-1185">Reference proteome</keyword>
<keyword evidence="3" id="KW-0805">Transcription regulation</keyword>
<dbReference type="RefSeq" id="XP_030764852.1">
    <property type="nucleotide sequence ID" value="XM_030908992.1"/>
</dbReference>
<evidence type="ECO:0000259" key="6">
    <source>
        <dbReference type="Pfam" id="PF13873"/>
    </source>
</evidence>
<reference evidence="8" key="1">
    <citation type="submission" date="2025-08" db="UniProtKB">
        <authorList>
            <consortium name="RefSeq"/>
        </authorList>
    </citation>
    <scope>IDENTIFICATION</scope>
    <source>
        <tissue evidence="8">Gonads</tissue>
    </source>
</reference>
<dbReference type="Pfam" id="PF13873">
    <property type="entry name" value="Myb_DNA-bind_5"/>
    <property type="match status" value="1"/>
</dbReference>
<dbReference type="InterPro" id="IPR028002">
    <property type="entry name" value="Myb_DNA-bind_5"/>
</dbReference>
<feature type="domain" description="Myb/SANT-like DNA-binding" evidence="6">
    <location>
        <begin position="10"/>
        <end position="74"/>
    </location>
</feature>